<feature type="region of interest" description="Disordered" evidence="1">
    <location>
        <begin position="38"/>
        <end position="75"/>
    </location>
</feature>
<dbReference type="Proteomes" id="UP000191905">
    <property type="component" value="Unassembled WGS sequence"/>
</dbReference>
<organism evidence="2 3">
    <name type="scientific">Manganibacter manganicus</name>
    <dbReference type="NCBI Taxonomy" id="1873176"/>
    <lineage>
        <taxon>Bacteria</taxon>
        <taxon>Pseudomonadati</taxon>
        <taxon>Pseudomonadota</taxon>
        <taxon>Alphaproteobacteria</taxon>
        <taxon>Hyphomicrobiales</taxon>
        <taxon>Phyllobacteriaceae</taxon>
        <taxon>Manganibacter</taxon>
    </lineage>
</organism>
<sequence>MNIFTRILNKAFEPTVRLGNPLGVDSGPFLARMNTMSELRGGKGFRTPKTEPRTDSDGRTRGDRKRARRADLFQS</sequence>
<reference evidence="2 3" key="1">
    <citation type="journal article" date="2016" name="Int. J. Syst. Evol. Microbiol.">
        <title>Pseudaminobacter manganicus sp. nov., isolated from sludge of a manganese mine.</title>
        <authorList>
            <person name="Li J."/>
            <person name="Huang J."/>
            <person name="Liao S."/>
            <person name="Wang G."/>
        </authorList>
    </citation>
    <scope>NUCLEOTIDE SEQUENCE [LARGE SCALE GENOMIC DNA]</scope>
    <source>
        <strain evidence="2 3">JH-7</strain>
    </source>
</reference>
<dbReference type="OrthoDB" id="8451216at2"/>
<evidence type="ECO:0000313" key="2">
    <source>
        <dbReference type="EMBL" id="OQM74923.1"/>
    </source>
</evidence>
<evidence type="ECO:0000313" key="3">
    <source>
        <dbReference type="Proteomes" id="UP000191905"/>
    </source>
</evidence>
<keyword evidence="3" id="KW-1185">Reference proteome</keyword>
<dbReference type="EMBL" id="MDET01000023">
    <property type="protein sequence ID" value="OQM74923.1"/>
    <property type="molecule type" value="Genomic_DNA"/>
</dbReference>
<dbReference type="STRING" id="1873176.BFN67_04730"/>
<protein>
    <submittedName>
        <fullName evidence="2">Uncharacterized protein</fullName>
    </submittedName>
</protein>
<gene>
    <name evidence="2" type="ORF">BFN67_04730</name>
</gene>
<comment type="caution">
    <text evidence="2">The sequence shown here is derived from an EMBL/GenBank/DDBJ whole genome shotgun (WGS) entry which is preliminary data.</text>
</comment>
<dbReference type="RefSeq" id="WP_080920461.1">
    <property type="nucleotide sequence ID" value="NZ_MDET01000023.1"/>
</dbReference>
<evidence type="ECO:0000256" key="1">
    <source>
        <dbReference type="SAM" id="MobiDB-lite"/>
    </source>
</evidence>
<dbReference type="AlphaFoldDB" id="A0A1V8RP67"/>
<proteinExistence type="predicted"/>
<accession>A0A1V8RP67</accession>
<name>A0A1V8RP67_9HYPH</name>
<feature type="compositionally biased region" description="Basic and acidic residues" evidence="1">
    <location>
        <begin position="48"/>
        <end position="61"/>
    </location>
</feature>